<accession>A0AAE3KSJ5</accession>
<dbReference type="Proteomes" id="UP001204144">
    <property type="component" value="Unassembled WGS sequence"/>
</dbReference>
<sequence length="187" mass="22906">MHEIEPFYNWQKYYLPYEDTKSPFFEKPEINQYRNTVYSYYLHPDWDEIGSETLYLKVLMVNYSLKYAVIELIGEWNDTLHNDVMYLKRNIVDVFLKQGIKYFVLIGENLFQFHGGEDDYYEEWFEDVEDGWIVALNFRDFILTEFSRFHLDYYINYGGTLQIENWRTLKPDQLFSLIQTLIQRRLT</sequence>
<evidence type="ECO:0000313" key="1">
    <source>
        <dbReference type="EMBL" id="MCP9762639.1"/>
    </source>
</evidence>
<reference evidence="1 2" key="1">
    <citation type="submission" date="2018-11" db="EMBL/GenBank/DDBJ databases">
        <title>Novel bacteria species description.</title>
        <authorList>
            <person name="Han J.-H."/>
        </authorList>
    </citation>
    <scope>NUCLEOTIDE SEQUENCE [LARGE SCALE GENOMIC DNA]</scope>
    <source>
        <strain evidence="1 2">KCTC23259</strain>
    </source>
</reference>
<dbReference type="EMBL" id="RJUF01000012">
    <property type="protein sequence ID" value="MCP9762639.1"/>
    <property type="molecule type" value="Genomic_DNA"/>
</dbReference>
<protein>
    <submittedName>
        <fullName evidence="1">Uncharacterized protein</fullName>
    </submittedName>
</protein>
<proteinExistence type="predicted"/>
<organism evidence="1 2">
    <name type="scientific">Lacihabitans soyangensis</name>
    <dbReference type="NCBI Taxonomy" id="869394"/>
    <lineage>
        <taxon>Bacteria</taxon>
        <taxon>Pseudomonadati</taxon>
        <taxon>Bacteroidota</taxon>
        <taxon>Cytophagia</taxon>
        <taxon>Cytophagales</taxon>
        <taxon>Leadbetterellaceae</taxon>
        <taxon>Lacihabitans</taxon>
    </lineage>
</organism>
<gene>
    <name evidence="1" type="ORF">EGI31_06700</name>
</gene>
<comment type="caution">
    <text evidence="1">The sequence shown here is derived from an EMBL/GenBank/DDBJ whole genome shotgun (WGS) entry which is preliminary data.</text>
</comment>
<evidence type="ECO:0000313" key="2">
    <source>
        <dbReference type="Proteomes" id="UP001204144"/>
    </source>
</evidence>
<keyword evidence="2" id="KW-1185">Reference proteome</keyword>
<name>A0AAE3KSJ5_9BACT</name>
<dbReference type="AlphaFoldDB" id="A0AAE3KSJ5"/>
<dbReference type="RefSeq" id="WP_255036410.1">
    <property type="nucleotide sequence ID" value="NZ_RJUF01000012.1"/>
</dbReference>